<evidence type="ECO:0000256" key="2">
    <source>
        <dbReference type="ARBA" id="ARBA00022722"/>
    </source>
</evidence>
<dbReference type="GO" id="GO:0016788">
    <property type="term" value="F:hydrolase activity, acting on ester bonds"/>
    <property type="evidence" value="ECO:0007669"/>
    <property type="project" value="InterPro"/>
</dbReference>
<name>A0A931BGH5_9BACT</name>
<evidence type="ECO:0000313" key="5">
    <source>
        <dbReference type="EMBL" id="MBF9140827.1"/>
    </source>
</evidence>
<protein>
    <submittedName>
        <fullName evidence="5">VRR-NUC domain-containing protein</fullName>
    </submittedName>
</protein>
<dbReference type="RefSeq" id="WP_196285163.1">
    <property type="nucleotide sequence ID" value="NZ_JADQDP010000001.1"/>
</dbReference>
<dbReference type="Proteomes" id="UP000645610">
    <property type="component" value="Unassembled WGS sequence"/>
</dbReference>
<dbReference type="GO" id="GO:0003676">
    <property type="term" value="F:nucleic acid binding"/>
    <property type="evidence" value="ECO:0007669"/>
    <property type="project" value="InterPro"/>
</dbReference>
<dbReference type="Gene3D" id="3.40.1350.10">
    <property type="match status" value="1"/>
</dbReference>
<gene>
    <name evidence="5" type="ORF">I2I01_04230</name>
</gene>
<reference evidence="5 6" key="1">
    <citation type="submission" date="2020-11" db="EMBL/GenBank/DDBJ databases">
        <authorList>
            <person name="Kim M.K."/>
        </authorList>
    </citation>
    <scope>NUCLEOTIDE SEQUENCE [LARGE SCALE GENOMIC DNA]</scope>
    <source>
        <strain evidence="5 6">BT439</strain>
    </source>
</reference>
<dbReference type="InterPro" id="IPR014883">
    <property type="entry name" value="VRR_NUC"/>
</dbReference>
<evidence type="ECO:0000313" key="6">
    <source>
        <dbReference type="Proteomes" id="UP000645610"/>
    </source>
</evidence>
<sequence>MADTTAPALTEARLQQECGNWLNKHHRYAYQLFWHTPNGEARDRITGARLKAMHAKAGVPDCFLACPQHDPAGQVLAHGLFIEFKTATGSLSAHQKTMMAALTQAGFRVEVVRTVEEFQALLTAYLA</sequence>
<feature type="domain" description="VRR-NUC" evidence="4">
    <location>
        <begin position="9"/>
        <end position="116"/>
    </location>
</feature>
<keyword evidence="2" id="KW-0540">Nuclease</keyword>
<dbReference type="GO" id="GO:0004518">
    <property type="term" value="F:nuclease activity"/>
    <property type="evidence" value="ECO:0007669"/>
    <property type="project" value="UniProtKB-KW"/>
</dbReference>
<proteinExistence type="predicted"/>
<evidence type="ECO:0000256" key="3">
    <source>
        <dbReference type="ARBA" id="ARBA00022801"/>
    </source>
</evidence>
<dbReference type="AlphaFoldDB" id="A0A931BGH5"/>
<accession>A0A931BGH5</accession>
<keyword evidence="3" id="KW-0378">Hydrolase</keyword>
<comment type="cofactor">
    <cofactor evidence="1">
        <name>Mg(2+)</name>
        <dbReference type="ChEBI" id="CHEBI:18420"/>
    </cofactor>
</comment>
<evidence type="ECO:0000256" key="1">
    <source>
        <dbReference type="ARBA" id="ARBA00001946"/>
    </source>
</evidence>
<keyword evidence="6" id="KW-1185">Reference proteome</keyword>
<comment type="caution">
    <text evidence="5">The sequence shown here is derived from an EMBL/GenBank/DDBJ whole genome shotgun (WGS) entry which is preliminary data.</text>
</comment>
<evidence type="ECO:0000259" key="4">
    <source>
        <dbReference type="SMART" id="SM00990"/>
    </source>
</evidence>
<dbReference type="InterPro" id="IPR011856">
    <property type="entry name" value="tRNA_endonuc-like_dom_sf"/>
</dbReference>
<dbReference type="EMBL" id="JADQDP010000001">
    <property type="protein sequence ID" value="MBF9140827.1"/>
    <property type="molecule type" value="Genomic_DNA"/>
</dbReference>
<dbReference type="Pfam" id="PF08774">
    <property type="entry name" value="VRR_NUC"/>
    <property type="match status" value="1"/>
</dbReference>
<dbReference type="SMART" id="SM00990">
    <property type="entry name" value="VRR_NUC"/>
    <property type="match status" value="1"/>
</dbReference>
<organism evidence="5 6">
    <name type="scientific">Hymenobacter properus</name>
    <dbReference type="NCBI Taxonomy" id="2791026"/>
    <lineage>
        <taxon>Bacteria</taxon>
        <taxon>Pseudomonadati</taxon>
        <taxon>Bacteroidota</taxon>
        <taxon>Cytophagia</taxon>
        <taxon>Cytophagales</taxon>
        <taxon>Hymenobacteraceae</taxon>
        <taxon>Hymenobacter</taxon>
    </lineage>
</organism>